<sequence>MAGRTAPAPSPPSLSRPTPSPPLHPRSRHGRYHDQQFGGAGAARYAMGRSPSPPDTDHLHPEPVREVSDFHFFDWMACGRASAPPCPPPLLRR</sequence>
<evidence type="ECO:0000313" key="3">
    <source>
        <dbReference type="EnsemblPlants" id="Zm00001eb058420_P001"/>
    </source>
</evidence>
<dbReference type="EnsemblPlants" id="Zm00001eb058420_T001">
    <property type="protein sequence ID" value="Zm00001eb058420_P001"/>
    <property type="gene ID" value="Zm00001eb058420"/>
</dbReference>
<reference evidence="3" key="2">
    <citation type="submission" date="2019-07" db="EMBL/GenBank/DDBJ databases">
        <authorList>
            <person name="Seetharam A."/>
            <person name="Woodhouse M."/>
            <person name="Cannon E."/>
        </authorList>
    </citation>
    <scope>NUCLEOTIDE SEQUENCE [LARGE SCALE GENOMIC DNA]</scope>
    <source>
        <strain evidence="3">cv. B73</strain>
    </source>
</reference>
<dbReference type="EMBL" id="CM007647">
    <property type="protein sequence ID" value="ONM09666.1"/>
    <property type="molecule type" value="Genomic_DNA"/>
</dbReference>
<keyword evidence="4" id="KW-1185">Reference proteome</keyword>
<proteinExistence type="predicted"/>
<gene>
    <name evidence="2" type="ORF">ZEAMMB73_Zm00001d034157</name>
</gene>
<accession>A0A1D6L5T6</accession>
<reference evidence="2 4" key="1">
    <citation type="submission" date="2015-12" db="EMBL/GenBank/DDBJ databases">
        <title>Update maize B73 reference genome by single molecule sequencing technologies.</title>
        <authorList>
            <consortium name="Maize Genome Sequencing Project"/>
            <person name="Ware D."/>
        </authorList>
    </citation>
    <scope>NUCLEOTIDE SEQUENCE [LARGE SCALE GENOMIC DNA]</scope>
    <source>
        <strain evidence="4">cv. B73</strain>
        <tissue evidence="2">Seedling</tissue>
    </source>
</reference>
<evidence type="ECO:0000256" key="1">
    <source>
        <dbReference type="SAM" id="MobiDB-lite"/>
    </source>
</evidence>
<feature type="compositionally biased region" description="Pro residues" evidence="1">
    <location>
        <begin position="8"/>
        <end position="24"/>
    </location>
</feature>
<dbReference type="Proteomes" id="UP000007305">
    <property type="component" value="Chromosome 1"/>
</dbReference>
<evidence type="ECO:0000313" key="2">
    <source>
        <dbReference type="EMBL" id="ONM09661.1"/>
    </source>
</evidence>
<dbReference type="EMBL" id="CM007647">
    <property type="protein sequence ID" value="ONM09661.1"/>
    <property type="molecule type" value="Genomic_DNA"/>
</dbReference>
<dbReference type="AlphaFoldDB" id="A0A1D6L5T6"/>
<evidence type="ECO:0000313" key="4">
    <source>
        <dbReference type="Proteomes" id="UP000007305"/>
    </source>
</evidence>
<dbReference type="Gramene" id="Zm00001eb058420_T001">
    <property type="protein sequence ID" value="Zm00001eb058420_P001"/>
    <property type="gene ID" value="Zm00001eb058420"/>
</dbReference>
<reference evidence="3" key="3">
    <citation type="submission" date="2021-05" db="UniProtKB">
        <authorList>
            <consortium name="EnsemblPlants"/>
        </authorList>
    </citation>
    <scope>IDENTIFICATION</scope>
    <source>
        <strain evidence="3">cv. B73</strain>
    </source>
</reference>
<organism evidence="2">
    <name type="scientific">Zea mays</name>
    <name type="common">Maize</name>
    <dbReference type="NCBI Taxonomy" id="4577"/>
    <lineage>
        <taxon>Eukaryota</taxon>
        <taxon>Viridiplantae</taxon>
        <taxon>Streptophyta</taxon>
        <taxon>Embryophyta</taxon>
        <taxon>Tracheophyta</taxon>
        <taxon>Spermatophyta</taxon>
        <taxon>Magnoliopsida</taxon>
        <taxon>Liliopsida</taxon>
        <taxon>Poales</taxon>
        <taxon>Poaceae</taxon>
        <taxon>PACMAD clade</taxon>
        <taxon>Panicoideae</taxon>
        <taxon>Andropogonodae</taxon>
        <taxon>Andropogoneae</taxon>
        <taxon>Tripsacinae</taxon>
        <taxon>Zea</taxon>
    </lineage>
</organism>
<feature type="region of interest" description="Disordered" evidence="1">
    <location>
        <begin position="1"/>
        <end position="62"/>
    </location>
</feature>
<protein>
    <submittedName>
        <fullName evidence="2 3">Uncharacterized protein</fullName>
    </submittedName>
</protein>
<name>A0A1D6L5T6_MAIZE</name>